<name>A0A1H4IU39_RHOJO</name>
<organism evidence="1 2">
    <name type="scientific">Rhodococcus jostii</name>
    <dbReference type="NCBI Taxonomy" id="132919"/>
    <lineage>
        <taxon>Bacteria</taxon>
        <taxon>Bacillati</taxon>
        <taxon>Actinomycetota</taxon>
        <taxon>Actinomycetes</taxon>
        <taxon>Mycobacteriales</taxon>
        <taxon>Nocardiaceae</taxon>
        <taxon>Rhodococcus</taxon>
    </lineage>
</organism>
<proteinExistence type="predicted"/>
<gene>
    <name evidence="1" type="ORF">SAMN04490220_0436</name>
</gene>
<dbReference type="AlphaFoldDB" id="A0A1H4IU39"/>
<sequence length="95" mass="9504">MVGLPTSGSDYWTGTPTAELAVAGVHRAECAIGSLVSAVVAVVRTGTAVPGADAVINKAPSPGKHSPRVHAVVDRSTDALADFLVETPGIASVEV</sequence>
<evidence type="ECO:0000313" key="2">
    <source>
        <dbReference type="Proteomes" id="UP000183407"/>
    </source>
</evidence>
<reference evidence="2" key="1">
    <citation type="submission" date="2016-10" db="EMBL/GenBank/DDBJ databases">
        <authorList>
            <person name="Varghese N."/>
        </authorList>
    </citation>
    <scope>NUCLEOTIDE SEQUENCE [LARGE SCALE GENOMIC DNA]</scope>
    <source>
        <strain evidence="2">DSM 44719</strain>
    </source>
</reference>
<dbReference type="EMBL" id="FNTL01000002">
    <property type="protein sequence ID" value="SEB36742.1"/>
    <property type="molecule type" value="Genomic_DNA"/>
</dbReference>
<protein>
    <submittedName>
        <fullName evidence="1">Uncharacterized protein</fullName>
    </submittedName>
</protein>
<accession>A0A1H4IU39</accession>
<dbReference type="Proteomes" id="UP000183407">
    <property type="component" value="Unassembled WGS sequence"/>
</dbReference>
<evidence type="ECO:0000313" key="1">
    <source>
        <dbReference type="EMBL" id="SEB36742.1"/>
    </source>
</evidence>